<proteinExistence type="predicted"/>
<dbReference type="RefSeq" id="WP_167637257.1">
    <property type="nucleotide sequence ID" value="NZ_JAATOP010000003.1"/>
</dbReference>
<dbReference type="Proteomes" id="UP000709466">
    <property type="component" value="Unassembled WGS sequence"/>
</dbReference>
<name>A0ABX0VW58_9RHOB</name>
<gene>
    <name evidence="1" type="ORF">HCZ30_05550</name>
</gene>
<protein>
    <recommendedName>
        <fullName evidence="3">HEPN domain-containing protein</fullName>
    </recommendedName>
</protein>
<evidence type="ECO:0000313" key="1">
    <source>
        <dbReference type="EMBL" id="NIY71898.1"/>
    </source>
</evidence>
<comment type="caution">
    <text evidence="1">The sequence shown here is derived from an EMBL/GenBank/DDBJ whole genome shotgun (WGS) entry which is preliminary data.</text>
</comment>
<sequence>MDLDTDSRLTPGVFLFNWFEDPLFCDTGNDYGVGHLEQALKRCRKAKRLLKKSMTSRRRGSIGMAEDYFAKAILEVIELERPAAFVINDAIQKGPAALAKAVGNLCAAGEEYLRQQKSQPGNIRAHRIAARLRAILDFYERGRWPSGDDTGDRAYRYRRCLAEMFEVIGLQVTASYYAEKALALPADDKDILMVGDFLSKH</sequence>
<reference evidence="1 2" key="1">
    <citation type="submission" date="2020-03" db="EMBL/GenBank/DDBJ databases">
        <title>Bacterial isolates of synthetic phycosphere.</title>
        <authorList>
            <person name="Fu H."/>
            <person name="Moran M.A."/>
        </authorList>
    </citation>
    <scope>NUCLEOTIDE SEQUENCE [LARGE SCALE GENOMIC DNA]</scope>
    <source>
        <strain evidence="1 2">HF1</strain>
    </source>
</reference>
<evidence type="ECO:0000313" key="2">
    <source>
        <dbReference type="Proteomes" id="UP000709466"/>
    </source>
</evidence>
<keyword evidence="2" id="KW-1185">Reference proteome</keyword>
<organism evidence="1 2">
    <name type="scientific">Marivivens donghaensis</name>
    <dbReference type="NCBI Taxonomy" id="1699413"/>
    <lineage>
        <taxon>Bacteria</taxon>
        <taxon>Pseudomonadati</taxon>
        <taxon>Pseudomonadota</taxon>
        <taxon>Alphaproteobacteria</taxon>
        <taxon>Rhodobacterales</taxon>
        <taxon>Paracoccaceae</taxon>
        <taxon>Marivivens group</taxon>
        <taxon>Marivivens</taxon>
    </lineage>
</organism>
<accession>A0ABX0VW58</accession>
<dbReference type="EMBL" id="JAATOP010000003">
    <property type="protein sequence ID" value="NIY71898.1"/>
    <property type="molecule type" value="Genomic_DNA"/>
</dbReference>
<evidence type="ECO:0008006" key="3">
    <source>
        <dbReference type="Google" id="ProtNLM"/>
    </source>
</evidence>